<organism evidence="6 7">
    <name type="scientific">Pajaroellobacter abortibovis</name>
    <dbReference type="NCBI Taxonomy" id="1882918"/>
    <lineage>
        <taxon>Bacteria</taxon>
        <taxon>Pseudomonadati</taxon>
        <taxon>Myxococcota</taxon>
        <taxon>Polyangia</taxon>
        <taxon>Polyangiales</taxon>
        <taxon>Polyangiaceae</taxon>
    </lineage>
</organism>
<dbReference type="SUPFAM" id="SSF102705">
    <property type="entry name" value="NIF3 (NGG1p interacting factor 3)-like"/>
    <property type="match status" value="1"/>
</dbReference>
<dbReference type="EMBL" id="CP016908">
    <property type="protein sequence ID" value="APS00968.1"/>
    <property type="molecule type" value="Genomic_DNA"/>
</dbReference>
<sequence length="366" mass="40173">MLLKHFVNILEELAPLQFAASWDNVGLLLGDPEQSISRAFLTIDYTDATAQEAYSMGADLVIAYHPPIFPHVSRLQGGDLCYEAARRNIALYSIHTALDVMEGGTNDVLADVVELETRRPLRPACSKAVSYKLVTFIPQEHRHTLSQALFEAGAGHIGHYTSCSFQSLGTGTFLGKPGTHPAVGTPGHFEQHEEIRIETIVPENKVCAVIEALKRRHPYEEPAFDLIPLASPPKRKGLGRIGTRHLTDGETLARKIGHGLKLDHLLIAGPKARLVERIAVCAGAGRDLLDDAIEQGADLFLTGELPHHDVLKAIRKGMLVICTLHTSSERKALSLFQEKIKLQTPNVILKVSSQDHEPLTIYPVKS</sequence>
<dbReference type="NCBIfam" id="TIGR00486">
    <property type="entry name" value="YbgI_SA1388"/>
    <property type="match status" value="1"/>
</dbReference>
<dbReference type="InterPro" id="IPR002678">
    <property type="entry name" value="DUF34/NIF3"/>
</dbReference>
<dbReference type="Proteomes" id="UP000185544">
    <property type="component" value="Chromosome"/>
</dbReference>
<dbReference type="PIRSF" id="PIRSF037489">
    <property type="entry name" value="UCP037489_NIF3_YqfO"/>
    <property type="match status" value="1"/>
</dbReference>
<dbReference type="GO" id="GO:0005737">
    <property type="term" value="C:cytoplasm"/>
    <property type="evidence" value="ECO:0007669"/>
    <property type="project" value="TreeGrafter"/>
</dbReference>
<dbReference type="PANTHER" id="PTHR13799:SF13">
    <property type="entry name" value="NIF3-LIKE PROTEIN 1"/>
    <property type="match status" value="1"/>
</dbReference>
<dbReference type="Gene3D" id="3.30.70.120">
    <property type="match status" value="1"/>
</dbReference>
<dbReference type="OrthoDB" id="9792792at2"/>
<dbReference type="FunFam" id="3.40.1390.30:FF:000001">
    <property type="entry name" value="GTP cyclohydrolase 1 type 2"/>
    <property type="match status" value="1"/>
</dbReference>
<dbReference type="InterPro" id="IPR017221">
    <property type="entry name" value="DUF34/NIF3_bac"/>
</dbReference>
<name>A0A1L6MZY5_9BACT</name>
<dbReference type="KEGG" id="pabo:BCY86_08100"/>
<proteinExistence type="inferred from homology"/>
<evidence type="ECO:0000256" key="4">
    <source>
        <dbReference type="PIRNR" id="PIRNR037489"/>
    </source>
</evidence>
<protein>
    <recommendedName>
        <fullName evidence="3 4">GTP cyclohydrolase 1 type 2 homolog</fullName>
    </recommendedName>
</protein>
<feature type="binding site" evidence="5">
    <location>
        <position position="65"/>
    </location>
    <ligand>
        <name>a divalent metal cation</name>
        <dbReference type="ChEBI" id="CHEBI:60240"/>
        <label>1</label>
    </ligand>
</feature>
<evidence type="ECO:0000313" key="7">
    <source>
        <dbReference type="Proteomes" id="UP000185544"/>
    </source>
</evidence>
<evidence type="ECO:0000256" key="5">
    <source>
        <dbReference type="PIRSR" id="PIRSR602678-1"/>
    </source>
</evidence>
<comment type="similarity">
    <text evidence="1 4">Belongs to the GTP cyclohydrolase I type 2/NIF3 family.</text>
</comment>
<dbReference type="PANTHER" id="PTHR13799">
    <property type="entry name" value="NGG1 INTERACTING FACTOR 3"/>
    <property type="match status" value="1"/>
</dbReference>
<evidence type="ECO:0000256" key="1">
    <source>
        <dbReference type="ARBA" id="ARBA00006964"/>
    </source>
</evidence>
<keyword evidence="4 5" id="KW-0479">Metal-binding</keyword>
<dbReference type="STRING" id="1882918.BCY86_08100"/>
<feature type="binding site" evidence="5">
    <location>
        <position position="99"/>
    </location>
    <ligand>
        <name>a divalent metal cation</name>
        <dbReference type="ChEBI" id="CHEBI:60240"/>
        <label>1</label>
    </ligand>
</feature>
<feature type="binding site" evidence="5">
    <location>
        <position position="325"/>
    </location>
    <ligand>
        <name>a divalent metal cation</name>
        <dbReference type="ChEBI" id="CHEBI:60240"/>
        <label>1</label>
    </ligand>
</feature>
<dbReference type="InterPro" id="IPR036069">
    <property type="entry name" value="DUF34/NIF3_sf"/>
</dbReference>
<reference evidence="6 7" key="1">
    <citation type="submission" date="2016-08" db="EMBL/GenBank/DDBJ databases">
        <title>Identification and validation of antigenic proteins from Pajaroellobacter abortibovis using de-novo genome sequence assembly and reverse vaccinology.</title>
        <authorList>
            <person name="Welly B.T."/>
            <person name="Miller M.R."/>
            <person name="Stott J.L."/>
            <person name="Blanchard M.T."/>
            <person name="Islas-Trejo A.D."/>
            <person name="O'Rourke S.M."/>
            <person name="Young A.E."/>
            <person name="Medrano J.F."/>
            <person name="Van Eenennaam A.L."/>
        </authorList>
    </citation>
    <scope>NUCLEOTIDE SEQUENCE [LARGE SCALE GENOMIC DNA]</scope>
    <source>
        <strain evidence="6 7">BTF92-0548A/99-0131</strain>
    </source>
</reference>
<comment type="subunit">
    <text evidence="2">Homohexamer.</text>
</comment>
<evidence type="ECO:0000256" key="3">
    <source>
        <dbReference type="ARBA" id="ARBA00022112"/>
    </source>
</evidence>
<dbReference type="RefSeq" id="WP_075277670.1">
    <property type="nucleotide sequence ID" value="NZ_CP016908.1"/>
</dbReference>
<dbReference type="Pfam" id="PF01784">
    <property type="entry name" value="DUF34_NIF3"/>
    <property type="match status" value="1"/>
</dbReference>
<dbReference type="InterPro" id="IPR015867">
    <property type="entry name" value="N-reg_PII/ATP_PRibTrfase_C"/>
</dbReference>
<keyword evidence="7" id="KW-1185">Reference proteome</keyword>
<dbReference type="AlphaFoldDB" id="A0A1L6MZY5"/>
<gene>
    <name evidence="6" type="ORF">BCY86_08100</name>
</gene>
<evidence type="ECO:0000313" key="6">
    <source>
        <dbReference type="EMBL" id="APS00968.1"/>
    </source>
</evidence>
<dbReference type="Gene3D" id="3.40.1390.30">
    <property type="entry name" value="NIF3 (NGG1p interacting factor 3)-like"/>
    <property type="match status" value="2"/>
</dbReference>
<dbReference type="GO" id="GO:0046872">
    <property type="term" value="F:metal ion binding"/>
    <property type="evidence" value="ECO:0007669"/>
    <property type="project" value="UniProtKB-UniRule"/>
</dbReference>
<feature type="binding site" evidence="5">
    <location>
        <position position="329"/>
    </location>
    <ligand>
        <name>a divalent metal cation</name>
        <dbReference type="ChEBI" id="CHEBI:60240"/>
        <label>1</label>
    </ligand>
</feature>
<evidence type="ECO:0000256" key="2">
    <source>
        <dbReference type="ARBA" id="ARBA00011643"/>
    </source>
</evidence>
<accession>A0A1L6MZY5</accession>